<dbReference type="GO" id="GO:0097367">
    <property type="term" value="F:carbohydrate derivative binding"/>
    <property type="evidence" value="ECO:0007669"/>
    <property type="project" value="InterPro"/>
</dbReference>
<dbReference type="InterPro" id="IPR046348">
    <property type="entry name" value="SIS_dom_sf"/>
</dbReference>
<reference evidence="2 3" key="1">
    <citation type="submission" date="2017-11" db="EMBL/GenBank/DDBJ databases">
        <authorList>
            <person name="Han C.G."/>
        </authorList>
    </citation>
    <scope>NUCLEOTIDE SEQUENCE [LARGE SCALE GENOMIC DNA]</scope>
    <source>
        <strain evidence="2 3">A10</strain>
    </source>
</reference>
<dbReference type="Gene3D" id="3.40.50.10490">
    <property type="entry name" value="Glucose-6-phosphate isomerase like protein, domain 1"/>
    <property type="match status" value="1"/>
</dbReference>
<organism evidence="2 3">
    <name type="scientific">Klebsiella michiganensis</name>
    <dbReference type="NCBI Taxonomy" id="1134687"/>
    <lineage>
        <taxon>Bacteria</taxon>
        <taxon>Pseudomonadati</taxon>
        <taxon>Pseudomonadota</taxon>
        <taxon>Gammaproteobacteria</taxon>
        <taxon>Enterobacterales</taxon>
        <taxon>Enterobacteriaceae</taxon>
        <taxon>Klebsiella/Raoultella group</taxon>
        <taxon>Klebsiella</taxon>
    </lineage>
</organism>
<dbReference type="PROSITE" id="PS51464">
    <property type="entry name" value="SIS"/>
    <property type="match status" value="1"/>
</dbReference>
<evidence type="ECO:0000313" key="3">
    <source>
        <dbReference type="Proteomes" id="UP000234667"/>
    </source>
</evidence>
<reference evidence="2 3" key="2">
    <citation type="submission" date="2018-01" db="EMBL/GenBank/DDBJ databases">
        <title>Genomic study of Klebsiella pneumoniae.</title>
        <authorList>
            <person name="Yang Y."/>
            <person name="Bicalho R."/>
        </authorList>
    </citation>
    <scope>NUCLEOTIDE SEQUENCE [LARGE SCALE GENOMIC DNA]</scope>
    <source>
        <strain evidence="2 3">A10</strain>
    </source>
</reference>
<sequence>MLDRIKACFTESIQTQIAAAEALPDAISRAAMTLVQSLLNGNKILCCGNGTSAANAQHFAASMINRFETERPGLPAIALNT</sequence>
<keyword evidence="2" id="KW-0413">Isomerase</keyword>
<dbReference type="GO" id="GO:0016853">
    <property type="term" value="F:isomerase activity"/>
    <property type="evidence" value="ECO:0007669"/>
    <property type="project" value="UniProtKB-KW"/>
</dbReference>
<evidence type="ECO:0000259" key="1">
    <source>
        <dbReference type="PROSITE" id="PS51464"/>
    </source>
</evidence>
<dbReference type="EMBL" id="PIDR01001784">
    <property type="protein sequence ID" value="PLO61530.1"/>
    <property type="molecule type" value="Genomic_DNA"/>
</dbReference>
<protein>
    <submittedName>
        <fullName evidence="2">Phosphoheptose isomerase</fullName>
    </submittedName>
</protein>
<comment type="caution">
    <text evidence="2">The sequence shown here is derived from an EMBL/GenBank/DDBJ whole genome shotgun (WGS) entry which is preliminary data.</text>
</comment>
<feature type="domain" description="SIS" evidence="1">
    <location>
        <begin position="34"/>
        <end position="81"/>
    </location>
</feature>
<dbReference type="PANTHER" id="PTHR30390:SF6">
    <property type="entry name" value="DNAA INITIATOR-ASSOCIATING PROTEIN DIAA"/>
    <property type="match status" value="1"/>
</dbReference>
<feature type="non-terminal residue" evidence="2">
    <location>
        <position position="81"/>
    </location>
</feature>
<evidence type="ECO:0000313" key="2">
    <source>
        <dbReference type="EMBL" id="PLO61530.1"/>
    </source>
</evidence>
<dbReference type="PANTHER" id="PTHR30390">
    <property type="entry name" value="SEDOHEPTULOSE 7-PHOSPHATE ISOMERASE / DNAA INITIATOR-ASSOCIATING FACTOR FOR REPLICATION INITIATION"/>
    <property type="match status" value="1"/>
</dbReference>
<name>A0A2J5P670_9ENTR</name>
<dbReference type="InterPro" id="IPR001347">
    <property type="entry name" value="SIS_dom"/>
</dbReference>
<accession>A0A2J5P670</accession>
<dbReference type="Proteomes" id="UP000234667">
    <property type="component" value="Unassembled WGS sequence"/>
</dbReference>
<dbReference type="GO" id="GO:1901135">
    <property type="term" value="P:carbohydrate derivative metabolic process"/>
    <property type="evidence" value="ECO:0007669"/>
    <property type="project" value="InterPro"/>
</dbReference>
<dbReference type="AlphaFoldDB" id="A0A2J5P670"/>
<dbReference type="SUPFAM" id="SSF53697">
    <property type="entry name" value="SIS domain"/>
    <property type="match status" value="1"/>
</dbReference>
<gene>
    <name evidence="2" type="ORF">CWN49_33430</name>
</gene>
<proteinExistence type="predicted"/>
<dbReference type="InterPro" id="IPR050099">
    <property type="entry name" value="SIS_GmhA/DiaA_subfam"/>
</dbReference>
<dbReference type="Pfam" id="PF13580">
    <property type="entry name" value="SIS_2"/>
    <property type="match status" value="1"/>
</dbReference>